<feature type="compositionally biased region" description="Low complexity" evidence="1">
    <location>
        <begin position="207"/>
        <end position="219"/>
    </location>
</feature>
<dbReference type="InterPro" id="IPR036397">
    <property type="entry name" value="RNaseH_sf"/>
</dbReference>
<evidence type="ECO:0000313" key="4">
    <source>
        <dbReference type="Proteomes" id="UP000887568"/>
    </source>
</evidence>
<dbReference type="SUPFAM" id="SSF53098">
    <property type="entry name" value="Ribonuclease H-like"/>
    <property type="match status" value="1"/>
</dbReference>
<feature type="compositionally biased region" description="Basic and acidic residues" evidence="1">
    <location>
        <begin position="1"/>
        <end position="20"/>
    </location>
</feature>
<keyword evidence="4" id="KW-1185">Reference proteome</keyword>
<dbReference type="PANTHER" id="PTHR47331:SF5">
    <property type="entry name" value="RIBONUCLEASE H"/>
    <property type="match status" value="1"/>
</dbReference>
<evidence type="ECO:0000256" key="1">
    <source>
        <dbReference type="SAM" id="MobiDB-lite"/>
    </source>
</evidence>
<feature type="compositionally biased region" description="Polar residues" evidence="1">
    <location>
        <begin position="483"/>
        <end position="503"/>
    </location>
</feature>
<dbReference type="InterPro" id="IPR043502">
    <property type="entry name" value="DNA/RNA_pol_sf"/>
</dbReference>
<dbReference type="Pfam" id="PF05380">
    <property type="entry name" value="Peptidase_A17"/>
    <property type="match status" value="1"/>
</dbReference>
<dbReference type="InterPro" id="IPR008042">
    <property type="entry name" value="Retrotrans_Pao"/>
</dbReference>
<dbReference type="OMA" id="DNCRRRT"/>
<name>A0A914AFX5_PATMI</name>
<dbReference type="InterPro" id="IPR041588">
    <property type="entry name" value="Integrase_H2C2"/>
</dbReference>
<dbReference type="InterPro" id="IPR005312">
    <property type="entry name" value="DUF1759"/>
</dbReference>
<protein>
    <recommendedName>
        <fullName evidence="2">Integrase catalytic domain-containing protein</fullName>
    </recommendedName>
</protein>
<dbReference type="OrthoDB" id="10056126at2759"/>
<dbReference type="Proteomes" id="UP000887568">
    <property type="component" value="Unplaced"/>
</dbReference>
<dbReference type="InterPro" id="IPR001584">
    <property type="entry name" value="Integrase_cat-core"/>
</dbReference>
<evidence type="ECO:0000313" key="3">
    <source>
        <dbReference type="EnsemblMetazoa" id="XP_038062632.1"/>
    </source>
</evidence>
<dbReference type="Gene3D" id="3.30.420.10">
    <property type="entry name" value="Ribonuclease H-like superfamily/Ribonuclease H"/>
    <property type="match status" value="1"/>
</dbReference>
<feature type="region of interest" description="Disordered" evidence="1">
    <location>
        <begin position="483"/>
        <end position="511"/>
    </location>
</feature>
<sequence>MSEHHADDVLAEENRDESVASKHSGSQRTNSSSSSRNSHLSGLSDKDAAKMRTLRRRIRLNELECQLQEDQTADEQLCKLDEQARSARLRAEEVERQALREREALTSKLSRQRRVRIARQELLEAEAISAMLNNESSSSPSPSHPLMGTDDQLPPQSASSTPQPDMQQTSTSVSSSVCHGIQSAPLVTSHPDIQQAPPCVSSSVCHPTPSGAPSSTSPPDIQQTLPCVSTSVCHGAPVSATLPASVVTSDVTPRQGIPTPGTCPPHLPYPMASVPSLTVSSAPTVMDLLVASSHGIPKPTLPKFSDGKEKEFALLKLALVNLIDVHPHLSEQYKFQILIDRLGGRALKLAKSFLYASQPYTQALQALTDKYGQPRQLVQSEIGAIMSTPSIKYGDTDAFDDFSLDVLSLVGMLQALEGAEGVELRCGSHVDHLLGKLAPSHRNSFMEHCLKKGILEPNSSKTYTLPQFAEWLRTKSQSQSFASRAVSSHISAGSKPTHQQSQHRAPKKEVSTTVFMASPNTKDKPKFKPKPYCPYCDNKEHFLGGCPEIKKLSTDQIIQWIKDKGRCWKCGRTHKPEDCTLKKPCHTCKEIHLTVLHDAAKKATSHVYRLKTSNQAVFVDKPTRPHNVMLKILPVTLHGPGGSIDTYAILDDGSERTMLLQSAAARLKLHGNPETMLLRTVREDIVECQGQSCTFQMSARDKPEVMYTVTGAFSASNLCLSQYTYPVEDLQHRYSHLRHLQLPVINNASPQVLIGSDQADLIVARHPIKSGTRGAPVAINTKLGWTLQGPAGNQKQMKEQKVYKTSLFPQTTDIMQHVERLWQADVLPYLNDKQATRSKHDQQAVQMLETSTQRVEVNGIRRYATPLLRQRDETKFHAPKEAVLPTLKGTEKRLDKYPQLAQKHNELIARLVDAGHVRILPKDEADKSEESWFIPHHTVYHNGKYRLVFNCSFRYNNQILNEHLLPGPTLGASLIGVLLRFRQHAVAISGDIKAMFHQVRLLPEDRCLFRFLWRNLQVDKEPDIYEWQVLPFGSTCSPCCATYALRKHAFDHEKDYPEVAKAVDKSFYVDNCLQSLPVETDAKALVQKMRNLLADGGFEIRQWASNVPAVVEDLPPDARSDGCELWLTFGETNSTEGTLGMLWECSSDALLYRHRPISYDCLNMRNMYKILASQYDPIGYLTPFTARARVIVQDLWKTKRNWDDPLEPGDIRDQWQAWESELPHLTGVKLNRCYTPPNVKTEAAHRQLHIFCDASERVYGAVAYIRTEDEDHNVHVSFIMARSRVAPKRQLSMPRLELSAALAGAQLADLVQKELTLPLDEVILWSDSTTVLTWLQSESCRYKVFVGTRVAEIQTLTDVDKWRYVDTKNNPADDLTRGKTLVDLSQANRWRDGPSFLWLSPDTWPAHPSTQTEDPSEFKKSTFCGAVVVIQPNLPDPSEHDTWSDLVAATMQHLHGAAEDADPTKLVEQRVEAEMFLYQRAQQDSFPEEIACIQAGKELPRGSRLLQLAPEYDESCGLIRVGGRLRRTQDLPKDTKHPIVMNPAHPITKLIIRDYDEKLLHYGPERILAEIRRKFWILRGREAIRKHQRQCFECQKWRASPQVPKMGDLPPARLRLFKPPFYSTGVDCFGPMTCKIGRRSEKRWGIIFKCMTTRAIHLDLLDSLDTDAFLMAFRRFISRRGKPFEILCDCGTNFKGGDNELRDAFAAMDPILQQELAKHQVKFVFNPPKAPHFGGTWEREIKSVKDGLRVALNEQSVPESVLRTVLIEVEGILNSKPLGYVSSNVADPDPVTPNLLLMGRHDATLPQVVYPARDLLGRRRWKHSQVLTDHFWSGFVKSYLPTLQERQKWHTDRPNLTTNDVVMIVDPALSRAQWPIGRVAETFPGSDGRVRTASVSVRGKTYTRPVARLIRLPEVSDDNLPDGEPDNT</sequence>
<reference evidence="3" key="1">
    <citation type="submission" date="2022-11" db="UniProtKB">
        <authorList>
            <consortium name="EnsemblMetazoa"/>
        </authorList>
    </citation>
    <scope>IDENTIFICATION</scope>
</reference>
<feature type="region of interest" description="Disordered" evidence="1">
    <location>
        <begin position="189"/>
        <end position="220"/>
    </location>
</feature>
<dbReference type="GO" id="GO:0015074">
    <property type="term" value="P:DNA integration"/>
    <property type="evidence" value="ECO:0007669"/>
    <property type="project" value="InterPro"/>
</dbReference>
<dbReference type="PROSITE" id="PS50994">
    <property type="entry name" value="INTEGRASE"/>
    <property type="match status" value="1"/>
</dbReference>
<dbReference type="InterPro" id="IPR012337">
    <property type="entry name" value="RNaseH-like_sf"/>
</dbReference>
<dbReference type="RefSeq" id="XP_038062632.1">
    <property type="nucleotide sequence ID" value="XM_038206704.1"/>
</dbReference>
<dbReference type="InterPro" id="IPR040676">
    <property type="entry name" value="DUF5641"/>
</dbReference>
<dbReference type="PANTHER" id="PTHR47331">
    <property type="entry name" value="PHD-TYPE DOMAIN-CONTAINING PROTEIN"/>
    <property type="match status" value="1"/>
</dbReference>
<feature type="compositionally biased region" description="Low complexity" evidence="1">
    <location>
        <begin position="167"/>
        <end position="177"/>
    </location>
</feature>
<feature type="compositionally biased region" description="Polar residues" evidence="1">
    <location>
        <begin position="154"/>
        <end position="166"/>
    </location>
</feature>
<dbReference type="InterPro" id="IPR043128">
    <property type="entry name" value="Rev_trsase/Diguanyl_cyclase"/>
</dbReference>
<dbReference type="InterPro" id="IPR000477">
    <property type="entry name" value="RT_dom"/>
</dbReference>
<dbReference type="SUPFAM" id="SSF56672">
    <property type="entry name" value="DNA/RNA polymerases"/>
    <property type="match status" value="1"/>
</dbReference>
<dbReference type="Gene3D" id="3.30.70.270">
    <property type="match status" value="1"/>
</dbReference>
<organism evidence="3 4">
    <name type="scientific">Patiria miniata</name>
    <name type="common">Bat star</name>
    <name type="synonym">Asterina miniata</name>
    <dbReference type="NCBI Taxonomy" id="46514"/>
    <lineage>
        <taxon>Eukaryota</taxon>
        <taxon>Metazoa</taxon>
        <taxon>Echinodermata</taxon>
        <taxon>Eleutherozoa</taxon>
        <taxon>Asterozoa</taxon>
        <taxon>Asteroidea</taxon>
        <taxon>Valvatacea</taxon>
        <taxon>Valvatida</taxon>
        <taxon>Asterinidae</taxon>
        <taxon>Patiria</taxon>
    </lineage>
</organism>
<feature type="compositionally biased region" description="Low complexity" evidence="1">
    <location>
        <begin position="23"/>
        <end position="43"/>
    </location>
</feature>
<dbReference type="EnsemblMetazoa" id="XM_038206704.1">
    <property type="protein sequence ID" value="XP_038062632.1"/>
    <property type="gene ID" value="LOC119733129"/>
</dbReference>
<dbReference type="Pfam" id="PF03564">
    <property type="entry name" value="DUF1759"/>
    <property type="match status" value="1"/>
</dbReference>
<dbReference type="Pfam" id="PF18701">
    <property type="entry name" value="DUF5641"/>
    <property type="match status" value="1"/>
</dbReference>
<evidence type="ECO:0000259" key="2">
    <source>
        <dbReference type="PROSITE" id="PS50994"/>
    </source>
</evidence>
<feature type="region of interest" description="Disordered" evidence="1">
    <location>
        <begin position="1"/>
        <end position="50"/>
    </location>
</feature>
<feature type="region of interest" description="Disordered" evidence="1">
    <location>
        <begin position="133"/>
        <end position="177"/>
    </location>
</feature>
<dbReference type="GO" id="GO:0003676">
    <property type="term" value="F:nucleic acid binding"/>
    <property type="evidence" value="ECO:0007669"/>
    <property type="project" value="InterPro"/>
</dbReference>
<feature type="domain" description="Integrase catalytic" evidence="2">
    <location>
        <begin position="1615"/>
        <end position="1801"/>
    </location>
</feature>
<proteinExistence type="predicted"/>
<dbReference type="CDD" id="cd01644">
    <property type="entry name" value="RT_pepA17"/>
    <property type="match status" value="1"/>
</dbReference>
<accession>A0A914AFX5</accession>
<dbReference type="Gene3D" id="3.10.10.10">
    <property type="entry name" value="HIV Type 1 Reverse Transcriptase, subunit A, domain 1"/>
    <property type="match status" value="1"/>
</dbReference>
<dbReference type="Pfam" id="PF17921">
    <property type="entry name" value="Integrase_H2C2"/>
    <property type="match status" value="1"/>
</dbReference>
<dbReference type="GeneID" id="119733129"/>
<dbReference type="Pfam" id="PF00078">
    <property type="entry name" value="RVT_1"/>
    <property type="match status" value="1"/>
</dbReference>